<dbReference type="GO" id="GO:0005524">
    <property type="term" value="F:ATP binding"/>
    <property type="evidence" value="ECO:0007669"/>
    <property type="project" value="UniProtKB-KW"/>
</dbReference>
<feature type="signal peptide" evidence="5">
    <location>
        <begin position="1"/>
        <end position="16"/>
    </location>
</feature>
<proteinExistence type="predicted"/>
<evidence type="ECO:0000259" key="6">
    <source>
        <dbReference type="PROSITE" id="PS50011"/>
    </source>
</evidence>
<dbReference type="Pfam" id="PF07714">
    <property type="entry name" value="PK_Tyr_Ser-Thr"/>
    <property type="match status" value="1"/>
</dbReference>
<evidence type="ECO:0000313" key="7">
    <source>
        <dbReference type="EMBL" id="KAF5347789.1"/>
    </source>
</evidence>
<dbReference type="SUPFAM" id="SSF56112">
    <property type="entry name" value="Protein kinase-like (PK-like)"/>
    <property type="match status" value="1"/>
</dbReference>
<dbReference type="InterPro" id="IPR011009">
    <property type="entry name" value="Kinase-like_dom_sf"/>
</dbReference>
<feature type="chain" id="PRO_5034601125" description="Protein kinase domain-containing protein" evidence="5">
    <location>
        <begin position="17"/>
        <end position="733"/>
    </location>
</feature>
<keyword evidence="5" id="KW-0732">Signal</keyword>
<keyword evidence="4" id="KW-0067">ATP-binding</keyword>
<dbReference type="Gene3D" id="1.10.510.10">
    <property type="entry name" value="Transferase(Phosphotransferase) domain 1"/>
    <property type="match status" value="1"/>
</dbReference>
<dbReference type="SMART" id="SM00220">
    <property type="entry name" value="S_TKc"/>
    <property type="match status" value="1"/>
</dbReference>
<dbReference type="PANTHER" id="PTHR44329">
    <property type="entry name" value="SERINE/THREONINE-PROTEIN KINASE TNNI3K-RELATED"/>
    <property type="match status" value="1"/>
</dbReference>
<evidence type="ECO:0000256" key="1">
    <source>
        <dbReference type="ARBA" id="ARBA00022679"/>
    </source>
</evidence>
<dbReference type="PROSITE" id="PS50011">
    <property type="entry name" value="PROTEIN_KINASE_DOM"/>
    <property type="match status" value="1"/>
</dbReference>
<protein>
    <recommendedName>
        <fullName evidence="6">Protein kinase domain-containing protein</fullName>
    </recommendedName>
</protein>
<comment type="caution">
    <text evidence="7">The sequence shown here is derived from an EMBL/GenBank/DDBJ whole genome shotgun (WGS) entry which is preliminary data.</text>
</comment>
<name>A0A8H5FSU0_9AGAR</name>
<keyword evidence="8" id="KW-1185">Reference proteome</keyword>
<dbReference type="OrthoDB" id="122279at2759"/>
<keyword evidence="3" id="KW-0418">Kinase</keyword>
<dbReference type="GO" id="GO:0004674">
    <property type="term" value="F:protein serine/threonine kinase activity"/>
    <property type="evidence" value="ECO:0007669"/>
    <property type="project" value="TreeGrafter"/>
</dbReference>
<accession>A0A8H5FSU0</accession>
<dbReference type="InterPro" id="IPR051681">
    <property type="entry name" value="Ser/Thr_Kinases-Pseudokinases"/>
</dbReference>
<evidence type="ECO:0000313" key="8">
    <source>
        <dbReference type="Proteomes" id="UP000559027"/>
    </source>
</evidence>
<dbReference type="PANTHER" id="PTHR44329:SF288">
    <property type="entry name" value="MITOGEN-ACTIVATED PROTEIN KINASE KINASE KINASE 20"/>
    <property type="match status" value="1"/>
</dbReference>
<dbReference type="PROSITE" id="PS00108">
    <property type="entry name" value="PROTEIN_KINASE_ST"/>
    <property type="match status" value="1"/>
</dbReference>
<evidence type="ECO:0000256" key="4">
    <source>
        <dbReference type="ARBA" id="ARBA00022840"/>
    </source>
</evidence>
<dbReference type="InterPro" id="IPR008271">
    <property type="entry name" value="Ser/Thr_kinase_AS"/>
</dbReference>
<reference evidence="7 8" key="1">
    <citation type="journal article" date="2020" name="ISME J.">
        <title>Uncovering the hidden diversity of litter-decomposition mechanisms in mushroom-forming fungi.</title>
        <authorList>
            <person name="Floudas D."/>
            <person name="Bentzer J."/>
            <person name="Ahren D."/>
            <person name="Johansson T."/>
            <person name="Persson P."/>
            <person name="Tunlid A."/>
        </authorList>
    </citation>
    <scope>NUCLEOTIDE SEQUENCE [LARGE SCALE GENOMIC DNA]</scope>
    <source>
        <strain evidence="7 8">CBS 146.42</strain>
    </source>
</reference>
<keyword evidence="2" id="KW-0547">Nucleotide-binding</keyword>
<keyword evidence="1" id="KW-0808">Transferase</keyword>
<gene>
    <name evidence="7" type="ORF">D9756_010257</name>
</gene>
<evidence type="ECO:0000256" key="2">
    <source>
        <dbReference type="ARBA" id="ARBA00022741"/>
    </source>
</evidence>
<dbReference type="Proteomes" id="UP000559027">
    <property type="component" value="Unassembled WGS sequence"/>
</dbReference>
<evidence type="ECO:0000256" key="5">
    <source>
        <dbReference type="SAM" id="SignalP"/>
    </source>
</evidence>
<feature type="domain" description="Protein kinase" evidence="6">
    <location>
        <begin position="369"/>
        <end position="645"/>
    </location>
</feature>
<dbReference type="InterPro" id="IPR001245">
    <property type="entry name" value="Ser-Thr/Tyr_kinase_cat_dom"/>
</dbReference>
<dbReference type="AlphaFoldDB" id="A0A8H5FSU0"/>
<dbReference type="EMBL" id="JAACJO010000023">
    <property type="protein sequence ID" value="KAF5347789.1"/>
    <property type="molecule type" value="Genomic_DNA"/>
</dbReference>
<organism evidence="7 8">
    <name type="scientific">Leucocoprinus leucothites</name>
    <dbReference type="NCBI Taxonomy" id="201217"/>
    <lineage>
        <taxon>Eukaryota</taxon>
        <taxon>Fungi</taxon>
        <taxon>Dikarya</taxon>
        <taxon>Basidiomycota</taxon>
        <taxon>Agaricomycotina</taxon>
        <taxon>Agaricomycetes</taxon>
        <taxon>Agaricomycetidae</taxon>
        <taxon>Agaricales</taxon>
        <taxon>Agaricineae</taxon>
        <taxon>Agaricaceae</taxon>
        <taxon>Leucocoprinus</taxon>
    </lineage>
</organism>
<evidence type="ECO:0000256" key="3">
    <source>
        <dbReference type="ARBA" id="ARBA00022777"/>
    </source>
</evidence>
<sequence>MWILLLLVLISPDSWSNVRDLRALDAFCLVAYLVYLIRDNIWIKGLLRIFKGTTSLPGFNAFYFLVNHHSVLSTAWECFTTANDVYMTDMTSLTNIDWEEMRRARPFELRVGKGLDIRTGWEIIWARWTRKQCLKVKTFARGCGNLFLSCLPASSLAYVTITTESIFMTFYPGITYRIWRETIIFRSAPPGIYLCAASVSTYWTRACLRDDVELNSTWERTKLRALNATYCMLTGKELNITRSQGQSIDENALLGELCRLELLRARVVNEIFASIDVAAILCRIFATQDTTTRMLCSLMESMISDRPSHGDLLHPKVERVQVVIDIMQKVLDSQDTPEALKDSTHYVIVHLCKTRGILPRRLTLRGFNLKGPEYVTSGGSGEIWKGTYGNLTVCLKILKPSHQPNSDRVLNQLTKEAVLWNRLKHPNILPFYGVYSLEGSPHRPCLVSPWEENGNITNYIRNYPGIPRFPLITEITAGLGYLHEHKVVHGDLKAANILVSATGSICLADFGISSLINGRSPFSEEVDTSLPGTVGGTLPWMAPELLTGSEGDGESKPTFMSDIYSLASVMYEVLAGRIPFHDSRYEWDIMLKIIRKQKPTKPSFEGLELSEAIWAVMERCWAPIPEDRPPLFEITKALRSIAPTTLTTSRAASQPSQPDRFRPESDTIIMRSTAEPMSENLLIHEYIFTHVDRFLQQDIHEEACTATMEHHNDLIARDIDKFKAYGAASPPKS</sequence>
<dbReference type="InterPro" id="IPR000719">
    <property type="entry name" value="Prot_kinase_dom"/>
</dbReference>